<name>A0AAW9QWF2_9CHRO</name>
<feature type="region of interest" description="Disordered" evidence="1">
    <location>
        <begin position="97"/>
        <end position="128"/>
    </location>
</feature>
<evidence type="ECO:0000313" key="2">
    <source>
        <dbReference type="EMBL" id="MEG3437858.1"/>
    </source>
</evidence>
<keyword evidence="3" id="KW-1185">Reference proteome</keyword>
<accession>A0AAW9QWF2</accession>
<comment type="caution">
    <text evidence="2">The sequence shown here is derived from an EMBL/GenBank/DDBJ whole genome shotgun (WGS) entry which is preliminary data.</text>
</comment>
<feature type="compositionally biased region" description="Acidic residues" evidence="1">
    <location>
        <begin position="119"/>
        <end position="128"/>
    </location>
</feature>
<dbReference type="RefSeq" id="WP_332865336.1">
    <property type="nucleotide sequence ID" value="NZ_JBAFSM010000020.1"/>
</dbReference>
<protein>
    <submittedName>
        <fullName evidence="2">Uncharacterized protein</fullName>
    </submittedName>
</protein>
<dbReference type="AlphaFoldDB" id="A0AAW9QWF2"/>
<evidence type="ECO:0000313" key="3">
    <source>
        <dbReference type="Proteomes" id="UP001328733"/>
    </source>
</evidence>
<proteinExistence type="predicted"/>
<dbReference type="Proteomes" id="UP001328733">
    <property type="component" value="Unassembled WGS sequence"/>
</dbReference>
<reference evidence="2 3" key="1">
    <citation type="submission" date="2024-01" db="EMBL/GenBank/DDBJ databases">
        <title>Genomic insights into the taxonomy and metabolism of the cyanobacterium Pannus brasiliensis CCIBt3594.</title>
        <authorList>
            <person name="Machado M."/>
            <person name="Botero N.B."/>
            <person name="Andreote A.P.D."/>
            <person name="Feitosa A.M.T."/>
            <person name="Popin R."/>
            <person name="Sivonen K."/>
            <person name="Fiore M.F."/>
        </authorList>
    </citation>
    <scope>NUCLEOTIDE SEQUENCE [LARGE SCALE GENOMIC DNA]</scope>
    <source>
        <strain evidence="2 3">CCIBt3594</strain>
    </source>
</reference>
<organism evidence="2 3">
    <name type="scientific">Pannus brasiliensis CCIBt3594</name>
    <dbReference type="NCBI Taxonomy" id="1427578"/>
    <lineage>
        <taxon>Bacteria</taxon>
        <taxon>Bacillati</taxon>
        <taxon>Cyanobacteriota</taxon>
        <taxon>Cyanophyceae</taxon>
        <taxon>Oscillatoriophycideae</taxon>
        <taxon>Chroococcales</taxon>
        <taxon>Microcystaceae</taxon>
        <taxon>Pannus</taxon>
    </lineage>
</organism>
<gene>
    <name evidence="2" type="ORF">V0288_12090</name>
</gene>
<sequence length="136" mass="15551">MSGQQVSFHFRYQPKKESRHGILVSYLKEDEGGLTRHQRVLQPIAAFWLPFAYQAMTDSSSAQIRQIARSSIYQLKLHIQYLEESFGLGGNSEDFDPSIDRTVRFPTNDIPPNEAIGPDGDDRDFSDEDDILDRIC</sequence>
<evidence type="ECO:0000256" key="1">
    <source>
        <dbReference type="SAM" id="MobiDB-lite"/>
    </source>
</evidence>
<dbReference type="EMBL" id="JBAFSM010000020">
    <property type="protein sequence ID" value="MEG3437858.1"/>
    <property type="molecule type" value="Genomic_DNA"/>
</dbReference>